<evidence type="ECO:0000256" key="1">
    <source>
        <dbReference type="ARBA" id="ARBA00001913"/>
    </source>
</evidence>
<keyword evidence="6" id="KW-0106">Calcium</keyword>
<accession>A0ABQ2HVF8</accession>
<dbReference type="CDD" id="cd16144">
    <property type="entry name" value="ARS_like"/>
    <property type="match status" value="1"/>
</dbReference>
<comment type="cofactor">
    <cofactor evidence="1">
        <name>Ca(2+)</name>
        <dbReference type="ChEBI" id="CHEBI:29108"/>
    </cofactor>
</comment>
<dbReference type="Proteomes" id="UP000632339">
    <property type="component" value="Unassembled WGS sequence"/>
</dbReference>
<dbReference type="InterPro" id="IPR024607">
    <property type="entry name" value="Sulfatase_CS"/>
</dbReference>
<keyword evidence="5" id="KW-0378">Hydrolase</keyword>
<gene>
    <name evidence="8" type="ORF">GCM10010967_25060</name>
</gene>
<dbReference type="InterPro" id="IPR000917">
    <property type="entry name" value="Sulfatase_N"/>
</dbReference>
<dbReference type="SUPFAM" id="SSF53649">
    <property type="entry name" value="Alkaline phosphatase-like"/>
    <property type="match status" value="1"/>
</dbReference>
<proteinExistence type="inferred from homology"/>
<dbReference type="PANTHER" id="PTHR42693">
    <property type="entry name" value="ARYLSULFATASE FAMILY MEMBER"/>
    <property type="match status" value="1"/>
</dbReference>
<comment type="caution">
    <text evidence="8">The sequence shown here is derived from an EMBL/GenBank/DDBJ whole genome shotgun (WGS) entry which is preliminary data.</text>
</comment>
<comment type="similarity">
    <text evidence="2">Belongs to the sulfatase family.</text>
</comment>
<reference evidence="9" key="1">
    <citation type="journal article" date="2019" name="Int. J. Syst. Evol. Microbiol.">
        <title>The Global Catalogue of Microorganisms (GCM) 10K type strain sequencing project: providing services to taxonomists for standard genome sequencing and annotation.</title>
        <authorList>
            <consortium name="The Broad Institute Genomics Platform"/>
            <consortium name="The Broad Institute Genome Sequencing Center for Infectious Disease"/>
            <person name="Wu L."/>
            <person name="Ma J."/>
        </authorList>
    </citation>
    <scope>NUCLEOTIDE SEQUENCE [LARGE SCALE GENOMIC DNA]</scope>
    <source>
        <strain evidence="9">CGMCC 1.6375</strain>
    </source>
</reference>
<keyword evidence="9" id="KW-1185">Reference proteome</keyword>
<evidence type="ECO:0000256" key="6">
    <source>
        <dbReference type="ARBA" id="ARBA00022837"/>
    </source>
</evidence>
<dbReference type="InterPro" id="IPR050738">
    <property type="entry name" value="Sulfatase"/>
</dbReference>
<keyword evidence="3" id="KW-0479">Metal-binding</keyword>
<dbReference type="Gene3D" id="3.30.1120.10">
    <property type="match status" value="1"/>
</dbReference>
<sequence>MVLQNNFTDLAAFTTSYLNLSPVMNIRFAGLLLHTLVTALLLAAFPALSQSASQKQPNIIVFLVDDMGWQDTSVPFWDKPTDFNRRHHTPNMERLAREGVRFTNAYATPVCTPTRVSLITGVNAAHHRVTHWTSPDQDKNTDYEDATLQPVDWNINGFSPEPGVAHTFHGTALPAVLKQNGYYTVHSGKAHFGSTGTPGAEPLNIGFDVNIAGSSIGHPASYSGKAHYDSPANGKPNRNAVPGLEAYHGTDTFLSDAITIEALKAIEKPVNEQKPFFLYLAHYAVHVPLTADPRFLDKYLQTGLDSTEAKYAALVEGMDKSLGDVLNYLDDKNIAGNTVVMFMSDNGGLSLSPARGGRAWTHNLPLKAGKGSVYEGGIREPMLVRWPGVVKPGSVAEQYVIIEDFFPTILDMAGIRNAKTVQPIDGKTFLPILKNPALRDYRRGLVWHHPNRWIPAEGPEIHYASAFRQGDWKLVYDYRQAKLELYNLRQDIGEEHDLAAKNPAKVKELAALLTRQLKTWDAQWPVFKASGKKVPFPDELAL</sequence>
<dbReference type="RefSeq" id="WP_019943542.1">
    <property type="nucleotide sequence ID" value="NZ_BMLI01000001.1"/>
</dbReference>
<evidence type="ECO:0000256" key="2">
    <source>
        <dbReference type="ARBA" id="ARBA00008779"/>
    </source>
</evidence>
<name>A0ABQ2HVF8_9BACT</name>
<feature type="domain" description="Sulfatase N-terminal" evidence="7">
    <location>
        <begin position="57"/>
        <end position="415"/>
    </location>
</feature>
<dbReference type="PROSITE" id="PS00523">
    <property type="entry name" value="SULFATASE_1"/>
    <property type="match status" value="1"/>
</dbReference>
<keyword evidence="4" id="KW-0732">Signal</keyword>
<evidence type="ECO:0000313" key="9">
    <source>
        <dbReference type="Proteomes" id="UP000632339"/>
    </source>
</evidence>
<dbReference type="Pfam" id="PF00884">
    <property type="entry name" value="Sulfatase"/>
    <property type="match status" value="1"/>
</dbReference>
<protein>
    <submittedName>
        <fullName evidence="8">Sulfatase</fullName>
    </submittedName>
</protein>
<evidence type="ECO:0000256" key="3">
    <source>
        <dbReference type="ARBA" id="ARBA00022723"/>
    </source>
</evidence>
<evidence type="ECO:0000313" key="8">
    <source>
        <dbReference type="EMBL" id="GGM90989.1"/>
    </source>
</evidence>
<organism evidence="8 9">
    <name type="scientific">Dyadobacter beijingensis</name>
    <dbReference type="NCBI Taxonomy" id="365489"/>
    <lineage>
        <taxon>Bacteria</taxon>
        <taxon>Pseudomonadati</taxon>
        <taxon>Bacteroidota</taxon>
        <taxon>Cytophagia</taxon>
        <taxon>Cytophagales</taxon>
        <taxon>Spirosomataceae</taxon>
        <taxon>Dyadobacter</taxon>
    </lineage>
</organism>
<dbReference type="EMBL" id="BMLI01000001">
    <property type="protein sequence ID" value="GGM90989.1"/>
    <property type="molecule type" value="Genomic_DNA"/>
</dbReference>
<evidence type="ECO:0000259" key="7">
    <source>
        <dbReference type="Pfam" id="PF00884"/>
    </source>
</evidence>
<dbReference type="InterPro" id="IPR017850">
    <property type="entry name" value="Alkaline_phosphatase_core_sf"/>
</dbReference>
<dbReference type="Gene3D" id="3.40.720.10">
    <property type="entry name" value="Alkaline Phosphatase, subunit A"/>
    <property type="match status" value="1"/>
</dbReference>
<evidence type="ECO:0000256" key="5">
    <source>
        <dbReference type="ARBA" id="ARBA00022801"/>
    </source>
</evidence>
<evidence type="ECO:0000256" key="4">
    <source>
        <dbReference type="ARBA" id="ARBA00022729"/>
    </source>
</evidence>
<dbReference type="PANTHER" id="PTHR42693:SF42">
    <property type="entry name" value="ARYLSULFATASE G"/>
    <property type="match status" value="1"/>
</dbReference>